<evidence type="ECO:0000313" key="1">
    <source>
        <dbReference type="EMBL" id="MBK1866808.1"/>
    </source>
</evidence>
<name>A0ACC5R2I4_9HYPH</name>
<proteinExistence type="predicted"/>
<protein>
    <submittedName>
        <fullName evidence="1">Pyridoxal-phosphate dependent enzyme</fullName>
    </submittedName>
</protein>
<comment type="caution">
    <text evidence="1">The sequence shown here is derived from an EMBL/GenBank/DDBJ whole genome shotgun (WGS) entry which is preliminary data.</text>
</comment>
<evidence type="ECO:0000313" key="2">
    <source>
        <dbReference type="Proteomes" id="UP000616151"/>
    </source>
</evidence>
<accession>A0ACC5R2I4</accession>
<reference evidence="1" key="1">
    <citation type="submission" date="2021-01" db="EMBL/GenBank/DDBJ databases">
        <authorList>
            <person name="Sun Q."/>
        </authorList>
    </citation>
    <scope>NUCLEOTIDE SEQUENCE</scope>
    <source>
        <strain evidence="1">YIM B02566</strain>
    </source>
</reference>
<keyword evidence="2" id="KW-1185">Reference proteome</keyword>
<dbReference type="Proteomes" id="UP000616151">
    <property type="component" value="Unassembled WGS sequence"/>
</dbReference>
<sequence length="326" mass="33416">MNIPSQADILAAAERLAPHLGQPTPLFRSAALSELLVADIWLKVETTGPIASFKLRGALNALLTASNKPVAAVTASTGNHGQGVAYAARLLGMPADVFVPEGCVAEKLAAIRRFGGKLHIGGSDIDAAKDRARSHAAERGGEFVDDGESASLIAGAATAGLEIGLALDSVDIVLVPMGSGSLAGGTGLGVKIHQPKTQVWAVQSDGAPAMVESYHARRPVERDIRTVGDCIVCRVPALLALATLLHSVDDAFLVPEASLLPALHTAATAGRILVEPGAAAGLAGAWRRRDEIKGKRVVILLTGANGAASLLRQAMLGPDLQAFSAG</sequence>
<dbReference type="EMBL" id="JAENHL010000006">
    <property type="protein sequence ID" value="MBK1866808.1"/>
    <property type="molecule type" value="Genomic_DNA"/>
</dbReference>
<organism evidence="1 2">
    <name type="scientific">Taklimakanibacter albus</name>
    <dbReference type="NCBI Taxonomy" id="2800327"/>
    <lineage>
        <taxon>Bacteria</taxon>
        <taxon>Pseudomonadati</taxon>
        <taxon>Pseudomonadota</taxon>
        <taxon>Alphaproteobacteria</taxon>
        <taxon>Hyphomicrobiales</taxon>
        <taxon>Aestuariivirgaceae</taxon>
        <taxon>Taklimakanibacter</taxon>
    </lineage>
</organism>
<gene>
    <name evidence="1" type="ORF">JHL16_10625</name>
</gene>